<dbReference type="PANTHER" id="PTHR44227">
    <property type="match status" value="1"/>
</dbReference>
<organism evidence="4 5">
    <name type="scientific">Pendulispora albinea</name>
    <dbReference type="NCBI Taxonomy" id="2741071"/>
    <lineage>
        <taxon>Bacteria</taxon>
        <taxon>Pseudomonadati</taxon>
        <taxon>Myxococcota</taxon>
        <taxon>Myxococcia</taxon>
        <taxon>Myxococcales</taxon>
        <taxon>Sorangiineae</taxon>
        <taxon>Pendulisporaceae</taxon>
        <taxon>Pendulispora</taxon>
    </lineage>
</organism>
<dbReference type="InterPro" id="IPR011990">
    <property type="entry name" value="TPR-like_helical_dom_sf"/>
</dbReference>
<dbReference type="PANTHER" id="PTHR44227:SF3">
    <property type="entry name" value="PROTEIN O-MANNOSYL-TRANSFERASE TMTC4"/>
    <property type="match status" value="1"/>
</dbReference>
<dbReference type="RefSeq" id="WP_394821204.1">
    <property type="nucleotide sequence ID" value="NZ_CP089984.1"/>
</dbReference>
<keyword evidence="5" id="KW-1185">Reference proteome</keyword>
<dbReference type="PROSITE" id="PS50005">
    <property type="entry name" value="TPR"/>
    <property type="match status" value="2"/>
</dbReference>
<dbReference type="Proteomes" id="UP001370348">
    <property type="component" value="Chromosome"/>
</dbReference>
<evidence type="ECO:0000256" key="1">
    <source>
        <dbReference type="ARBA" id="ARBA00022737"/>
    </source>
</evidence>
<evidence type="ECO:0000256" key="3">
    <source>
        <dbReference type="PROSITE-ProRule" id="PRU00339"/>
    </source>
</evidence>
<name>A0ABZ2LKX6_9BACT</name>
<dbReference type="EMBL" id="CP089984">
    <property type="protein sequence ID" value="WXB11583.1"/>
    <property type="molecule type" value="Genomic_DNA"/>
</dbReference>
<feature type="repeat" description="TPR" evidence="3">
    <location>
        <begin position="182"/>
        <end position="215"/>
    </location>
</feature>
<proteinExistence type="predicted"/>
<keyword evidence="2 3" id="KW-0802">TPR repeat</keyword>
<dbReference type="Gene3D" id="1.25.40.10">
    <property type="entry name" value="Tetratricopeptide repeat domain"/>
    <property type="match status" value="2"/>
</dbReference>
<dbReference type="InterPro" id="IPR052346">
    <property type="entry name" value="O-mannosyl-transferase_TMTC"/>
</dbReference>
<protein>
    <submittedName>
        <fullName evidence="4">Tetratricopeptide repeat protein</fullName>
    </submittedName>
</protein>
<dbReference type="InterPro" id="IPR019734">
    <property type="entry name" value="TPR_rpt"/>
</dbReference>
<keyword evidence="1" id="KW-0677">Repeat</keyword>
<gene>
    <name evidence="4" type="ORF">LZC94_27440</name>
</gene>
<dbReference type="SMART" id="SM00028">
    <property type="entry name" value="TPR"/>
    <property type="match status" value="4"/>
</dbReference>
<dbReference type="Pfam" id="PF14559">
    <property type="entry name" value="TPR_19"/>
    <property type="match status" value="2"/>
</dbReference>
<dbReference type="SUPFAM" id="SSF48452">
    <property type="entry name" value="TPR-like"/>
    <property type="match status" value="1"/>
</dbReference>
<reference evidence="4 5" key="1">
    <citation type="submission" date="2021-12" db="EMBL/GenBank/DDBJ databases">
        <title>Discovery of the Pendulisporaceae a myxobacterial family with distinct sporulation behavior and unique specialized metabolism.</title>
        <authorList>
            <person name="Garcia R."/>
            <person name="Popoff A."/>
            <person name="Bader C.D."/>
            <person name="Loehr J."/>
            <person name="Walesch S."/>
            <person name="Walt C."/>
            <person name="Boldt J."/>
            <person name="Bunk B."/>
            <person name="Haeckl F.J.F.P.J."/>
            <person name="Gunesch A.P."/>
            <person name="Birkelbach J."/>
            <person name="Nuebel U."/>
            <person name="Pietschmann T."/>
            <person name="Bach T."/>
            <person name="Mueller R."/>
        </authorList>
    </citation>
    <scope>NUCLEOTIDE SEQUENCE [LARGE SCALE GENOMIC DNA]</scope>
    <source>
        <strain evidence="4 5">MSr11954</strain>
    </source>
</reference>
<sequence length="315" mass="34089">MTRISDMVLLLFAHRMYHFRRALATAACTALLAASFASFVSGCSRPTAIERARSLTREHKDADAVRVLTQRLEEAPEDRAARGLLIRILAAQGDLGRARAEVDELQRRSPRGDPTPLIELGHAYELAHRFEEALAAYDEAATVAPESPAGPREGGMRAARWGEVEQARPRLEQAIRRGARDAEIWHALGLVCVHLRDLPSAERAYREGLAVDPTFAANALGLATVAVMKNDPKSALAAYDTVLARNPRYSPAELGRAWSLTKLGRKDEARRALDHAAELGASAAQVAKLRAWMEKPAPAADPALSPAPPPAGEGP</sequence>
<feature type="repeat" description="TPR" evidence="3">
    <location>
        <begin position="114"/>
        <end position="147"/>
    </location>
</feature>
<evidence type="ECO:0000313" key="4">
    <source>
        <dbReference type="EMBL" id="WXB11583.1"/>
    </source>
</evidence>
<accession>A0ABZ2LKX6</accession>
<evidence type="ECO:0000256" key="2">
    <source>
        <dbReference type="ARBA" id="ARBA00022803"/>
    </source>
</evidence>
<evidence type="ECO:0000313" key="5">
    <source>
        <dbReference type="Proteomes" id="UP001370348"/>
    </source>
</evidence>
<dbReference type="Pfam" id="PF13432">
    <property type="entry name" value="TPR_16"/>
    <property type="match status" value="1"/>
</dbReference>